<feature type="domain" description="Radical SAM core" evidence="6">
    <location>
        <begin position="167"/>
        <end position="396"/>
    </location>
</feature>
<dbReference type="SFLD" id="SFLDF00303">
    <property type="entry name" value="hopanoid_C2-methyltransferase"/>
    <property type="match status" value="1"/>
</dbReference>
<sequence>MSKEEAMRALLVAPEFPDTFWSFRHALRFVRKRSSFPPLGLLTVAAMLPREWQLRVVDTNVSQLTDDDLAWADTVWIGGMTIQKESALEILKRCRELDVRTIVGGPMATCEPELFDDADHLVLNEAEVTLPPFLKALEAGVPKRVYENETKPELTESPTPRWDLIQMKHYASMSLQFSRGCPYDCDFCNVTALLGKRPRTKQPRQVIAELDALYSAGWRGAVFFVDDNLIGNRREVRKLLPEVTAWRQGKRPLPLYTEATINLADDEPLQKAMVAAGFDTIFVGIETPDEVGLSECNKAQNCKRDLTADVRKLHRAGLQVQAGFIVGFDSDTASIFERQIDFIQRSGIVTAMVGLLQAPVGTRLYETLQAQGRVLSGMTGDNVDGSTNVLTKMPIDLLKSGYRRIMDTIYSPETYYQRVKQFLSDYQPPATPAHFGWAQFTTLLRSMWGLGVVGRGRLHYWRLLGWTVTRRPQHFALAVRLWIYGHHFREVCRLRLTS</sequence>
<comment type="cofactor">
    <cofactor evidence="1">
        <name>[4Fe-4S] cluster</name>
        <dbReference type="ChEBI" id="CHEBI:49883"/>
    </cofactor>
</comment>
<evidence type="ECO:0000259" key="6">
    <source>
        <dbReference type="PROSITE" id="PS51918"/>
    </source>
</evidence>
<keyword evidence="8" id="KW-1185">Reference proteome</keyword>
<dbReference type="PANTHER" id="PTHR43409:SF3">
    <property type="entry name" value="HYPOTHETICAL METHYLTRANSFERASE"/>
    <property type="match status" value="1"/>
</dbReference>
<evidence type="ECO:0000313" key="8">
    <source>
        <dbReference type="Proteomes" id="UP001155241"/>
    </source>
</evidence>
<name>A0A9X2JJ17_9BACT</name>
<accession>A0A9X2JJ17</accession>
<evidence type="ECO:0000256" key="2">
    <source>
        <dbReference type="ARBA" id="ARBA00022691"/>
    </source>
</evidence>
<dbReference type="AlphaFoldDB" id="A0A9X2JJ17"/>
<dbReference type="CDD" id="cd01335">
    <property type="entry name" value="Radical_SAM"/>
    <property type="match status" value="1"/>
</dbReference>
<dbReference type="InterPro" id="IPR051198">
    <property type="entry name" value="BchE-like"/>
</dbReference>
<comment type="caution">
    <text evidence="7">The sequence shown here is derived from an EMBL/GenBank/DDBJ whole genome shotgun (WGS) entry which is preliminary data.</text>
</comment>
<protein>
    <submittedName>
        <fullName evidence="7">B12-binding domain-containing radical SAM protein</fullName>
    </submittedName>
</protein>
<dbReference type="Pfam" id="PF04055">
    <property type="entry name" value="Radical_SAM"/>
    <property type="match status" value="1"/>
</dbReference>
<dbReference type="PROSITE" id="PS51918">
    <property type="entry name" value="RADICAL_SAM"/>
    <property type="match status" value="1"/>
</dbReference>
<evidence type="ECO:0000256" key="5">
    <source>
        <dbReference type="ARBA" id="ARBA00023014"/>
    </source>
</evidence>
<evidence type="ECO:0000256" key="4">
    <source>
        <dbReference type="ARBA" id="ARBA00023004"/>
    </source>
</evidence>
<evidence type="ECO:0000313" key="7">
    <source>
        <dbReference type="EMBL" id="MCO6047381.1"/>
    </source>
</evidence>
<keyword evidence="2" id="KW-0949">S-adenosyl-L-methionine</keyword>
<keyword evidence="5" id="KW-0411">Iron-sulfur</keyword>
<dbReference type="InterPro" id="IPR058240">
    <property type="entry name" value="rSAM_sf"/>
</dbReference>
<reference evidence="7" key="1">
    <citation type="submission" date="2022-06" db="EMBL/GenBank/DDBJ databases">
        <title>Aeoliella straminimaris, a novel planctomycete from sediments.</title>
        <authorList>
            <person name="Vitorino I.R."/>
            <person name="Lage O.M."/>
        </authorList>
    </citation>
    <scope>NUCLEOTIDE SEQUENCE</scope>
    <source>
        <strain evidence="7">ICT_H6.2</strain>
    </source>
</reference>
<keyword evidence="4" id="KW-0408">Iron</keyword>
<dbReference type="GO" id="GO:0046872">
    <property type="term" value="F:metal ion binding"/>
    <property type="evidence" value="ECO:0007669"/>
    <property type="project" value="UniProtKB-KW"/>
</dbReference>
<evidence type="ECO:0000256" key="1">
    <source>
        <dbReference type="ARBA" id="ARBA00001966"/>
    </source>
</evidence>
<dbReference type="Pfam" id="PF13282">
    <property type="entry name" value="DUF4070"/>
    <property type="match status" value="1"/>
</dbReference>
<dbReference type="Gene3D" id="3.40.50.280">
    <property type="entry name" value="Cobalamin-binding domain"/>
    <property type="match status" value="1"/>
</dbReference>
<dbReference type="SUPFAM" id="SSF102114">
    <property type="entry name" value="Radical SAM enzymes"/>
    <property type="match status" value="1"/>
</dbReference>
<dbReference type="InterPro" id="IPR034466">
    <property type="entry name" value="Methyltransferase_Class_B"/>
</dbReference>
<dbReference type="Proteomes" id="UP001155241">
    <property type="component" value="Unassembled WGS sequence"/>
</dbReference>
<dbReference type="GO" id="GO:0051539">
    <property type="term" value="F:4 iron, 4 sulfur cluster binding"/>
    <property type="evidence" value="ECO:0007669"/>
    <property type="project" value="UniProtKB-KW"/>
</dbReference>
<dbReference type="EMBL" id="JAMXLR010000092">
    <property type="protein sequence ID" value="MCO6047381.1"/>
    <property type="molecule type" value="Genomic_DNA"/>
</dbReference>
<dbReference type="PANTHER" id="PTHR43409">
    <property type="entry name" value="ANAEROBIC MAGNESIUM-PROTOPORPHYRIN IX MONOMETHYL ESTER CYCLASE-RELATED"/>
    <property type="match status" value="1"/>
</dbReference>
<dbReference type="Gene3D" id="3.80.30.20">
    <property type="entry name" value="tm_1862 like domain"/>
    <property type="match status" value="1"/>
</dbReference>
<dbReference type="GO" id="GO:0005829">
    <property type="term" value="C:cytosol"/>
    <property type="evidence" value="ECO:0007669"/>
    <property type="project" value="TreeGrafter"/>
</dbReference>
<dbReference type="SMART" id="SM00729">
    <property type="entry name" value="Elp3"/>
    <property type="match status" value="1"/>
</dbReference>
<keyword evidence="3" id="KW-0479">Metal-binding</keyword>
<dbReference type="InterPro" id="IPR034530">
    <property type="entry name" value="HpnP-like"/>
</dbReference>
<dbReference type="InterPro" id="IPR006638">
    <property type="entry name" value="Elp3/MiaA/NifB-like_rSAM"/>
</dbReference>
<dbReference type="SFLD" id="SFLDG01082">
    <property type="entry name" value="B12-binding_domain_containing"/>
    <property type="match status" value="1"/>
</dbReference>
<dbReference type="InterPro" id="IPR025274">
    <property type="entry name" value="DUF4070"/>
</dbReference>
<dbReference type="RefSeq" id="WP_252855492.1">
    <property type="nucleotide sequence ID" value="NZ_JAMXLR010000092.1"/>
</dbReference>
<gene>
    <name evidence="7" type="ORF">NG895_26055</name>
</gene>
<dbReference type="SFLD" id="SFLDS00029">
    <property type="entry name" value="Radical_SAM"/>
    <property type="match status" value="1"/>
</dbReference>
<proteinExistence type="predicted"/>
<dbReference type="InterPro" id="IPR007197">
    <property type="entry name" value="rSAM"/>
</dbReference>
<dbReference type="GO" id="GO:0003824">
    <property type="term" value="F:catalytic activity"/>
    <property type="evidence" value="ECO:0007669"/>
    <property type="project" value="InterPro"/>
</dbReference>
<dbReference type="InterPro" id="IPR023404">
    <property type="entry name" value="rSAM_horseshoe"/>
</dbReference>
<organism evidence="7 8">
    <name type="scientific">Aeoliella straminimaris</name>
    <dbReference type="NCBI Taxonomy" id="2954799"/>
    <lineage>
        <taxon>Bacteria</taxon>
        <taxon>Pseudomonadati</taxon>
        <taxon>Planctomycetota</taxon>
        <taxon>Planctomycetia</taxon>
        <taxon>Pirellulales</taxon>
        <taxon>Lacipirellulaceae</taxon>
        <taxon>Aeoliella</taxon>
    </lineage>
</organism>
<evidence type="ECO:0000256" key="3">
    <source>
        <dbReference type="ARBA" id="ARBA00022723"/>
    </source>
</evidence>
<dbReference type="SFLD" id="SFLDG01123">
    <property type="entry name" value="methyltransferase_(Class_B)"/>
    <property type="match status" value="1"/>
</dbReference>